<keyword evidence="9" id="KW-0285">Flavoprotein</keyword>
<evidence type="ECO:0000256" key="4">
    <source>
        <dbReference type="ARBA" id="ARBA00010139"/>
    </source>
</evidence>
<evidence type="ECO:0000256" key="26">
    <source>
        <dbReference type="ARBA" id="ARBA00047977"/>
    </source>
</evidence>
<evidence type="ECO:0000256" key="19">
    <source>
        <dbReference type="ARBA" id="ARBA00033213"/>
    </source>
</evidence>
<dbReference type="GO" id="GO:0050660">
    <property type="term" value="F:flavin adenine dinucleotide binding"/>
    <property type="evidence" value="ECO:0007669"/>
    <property type="project" value="InterPro"/>
</dbReference>
<evidence type="ECO:0000256" key="1">
    <source>
        <dbReference type="ARBA" id="ARBA00001974"/>
    </source>
</evidence>
<evidence type="ECO:0000256" key="36">
    <source>
        <dbReference type="ARBA" id="ARBA00052183"/>
    </source>
</evidence>
<evidence type="ECO:0000256" key="24">
    <source>
        <dbReference type="ARBA" id="ARBA00047855"/>
    </source>
</evidence>
<comment type="similarity">
    <text evidence="4">Belongs to the FAD-binding monooxygenase family.</text>
</comment>
<evidence type="ECO:0000256" key="34">
    <source>
        <dbReference type="ARBA" id="ARBA00051354"/>
    </source>
</evidence>
<dbReference type="InterPro" id="IPR036188">
    <property type="entry name" value="FAD/NAD-bd_sf"/>
</dbReference>
<keyword evidence="13" id="KW-0521">NADP</keyword>
<dbReference type="FunFam" id="3.50.50.60:FF:000023">
    <property type="entry name" value="Dimethylaniline monooxygenase [N-oxide-forming]"/>
    <property type="match status" value="1"/>
</dbReference>
<comment type="cofactor">
    <cofactor evidence="1">
        <name>FAD</name>
        <dbReference type="ChEBI" id="CHEBI:57692"/>
    </cofactor>
</comment>
<keyword evidence="8" id="KW-0597">Phosphoprotein</keyword>
<protein>
    <recommendedName>
        <fullName evidence="39">4-hydroxybenzoate brominase (decarboxylating)</fullName>
        <ecNumber evidence="38">1.14.19.55</ecNumber>
        <ecNumber evidence="5">1.6.3.1</ecNumber>
    </recommendedName>
    <alternativeName>
        <fullName evidence="20">Dimethylaniline monooxygenase [N-oxide-forming] 5</fullName>
    </alternativeName>
    <alternativeName>
        <fullName evidence="18">Dimethylaniline oxidase 5</fullName>
    </alternativeName>
    <alternativeName>
        <fullName evidence="6">Flavin-containing monooxygenase 5</fullName>
    </alternativeName>
    <alternativeName>
        <fullName evidence="19">NADPH oxidase</fullName>
    </alternativeName>
</protein>
<evidence type="ECO:0000256" key="29">
    <source>
        <dbReference type="ARBA" id="ARBA00048990"/>
    </source>
</evidence>
<evidence type="ECO:0000256" key="10">
    <source>
        <dbReference type="ARBA" id="ARBA00022692"/>
    </source>
</evidence>
<comment type="catalytic activity">
    <reaction evidence="25">
        <text>NADPH + O2 + H(+) = H2O2 + NADP(+)</text>
        <dbReference type="Rhea" id="RHEA:11260"/>
        <dbReference type="ChEBI" id="CHEBI:15378"/>
        <dbReference type="ChEBI" id="CHEBI:15379"/>
        <dbReference type="ChEBI" id="CHEBI:16240"/>
        <dbReference type="ChEBI" id="CHEBI:57783"/>
        <dbReference type="ChEBI" id="CHEBI:58349"/>
        <dbReference type="EC" id="1.6.3.1"/>
    </reaction>
    <physiologicalReaction direction="left-to-right" evidence="25">
        <dbReference type="Rhea" id="RHEA:11261"/>
    </physiologicalReaction>
</comment>
<comment type="catalytic activity">
    <reaction evidence="23">
        <text>heptan-2-one + NADPH + O2 + H(+) = pentyl acetate + NADP(+) + H2O</text>
        <dbReference type="Rhea" id="RHEA:54836"/>
        <dbReference type="ChEBI" id="CHEBI:5672"/>
        <dbReference type="ChEBI" id="CHEBI:15377"/>
        <dbReference type="ChEBI" id="CHEBI:15378"/>
        <dbReference type="ChEBI" id="CHEBI:15379"/>
        <dbReference type="ChEBI" id="CHEBI:57783"/>
        <dbReference type="ChEBI" id="CHEBI:58349"/>
        <dbReference type="ChEBI" id="CHEBI:87362"/>
    </reaction>
    <physiologicalReaction direction="left-to-right" evidence="23">
        <dbReference type="Rhea" id="RHEA:54837"/>
    </physiologicalReaction>
</comment>
<dbReference type="Gene3D" id="3.50.50.60">
    <property type="entry name" value="FAD/NAD(P)-binding domain"/>
    <property type="match status" value="1"/>
</dbReference>
<dbReference type="OrthoDB" id="5168853at2"/>
<comment type="catalytic activity">
    <reaction evidence="33">
        <text>3-bromo-4,5-dihydroxybenzoate + bromide + NADPH + O2 + 3 H(+) = 3,5-dibromobenzene-1,2-diol + CO2 + NADP(+) + 2 H2O</text>
        <dbReference type="Rhea" id="RHEA:56376"/>
        <dbReference type="ChEBI" id="CHEBI:15377"/>
        <dbReference type="ChEBI" id="CHEBI:15378"/>
        <dbReference type="ChEBI" id="CHEBI:15379"/>
        <dbReference type="ChEBI" id="CHEBI:15858"/>
        <dbReference type="ChEBI" id="CHEBI:16526"/>
        <dbReference type="ChEBI" id="CHEBI:57783"/>
        <dbReference type="ChEBI" id="CHEBI:58349"/>
        <dbReference type="ChEBI" id="CHEBI:140211"/>
        <dbReference type="ChEBI" id="CHEBI:140214"/>
    </reaction>
    <physiologicalReaction direction="left-to-right" evidence="33">
        <dbReference type="Rhea" id="RHEA:56377"/>
    </physiologicalReaction>
</comment>
<evidence type="ECO:0000256" key="28">
    <source>
        <dbReference type="ARBA" id="ARBA00048989"/>
    </source>
</evidence>
<evidence type="ECO:0000256" key="6">
    <source>
        <dbReference type="ARBA" id="ARBA00019213"/>
    </source>
</evidence>
<evidence type="ECO:0000256" key="2">
    <source>
        <dbReference type="ARBA" id="ARBA00004524"/>
    </source>
</evidence>
<comment type="catalytic activity">
    <reaction evidence="24">
        <text>sulcatone + NADPH + O2 + H(+) = 4-methylpent-3-en-1-yl acetate + NADP(+) + H2O</text>
        <dbReference type="Rhea" id="RHEA:54864"/>
        <dbReference type="ChEBI" id="CHEBI:15377"/>
        <dbReference type="ChEBI" id="CHEBI:15378"/>
        <dbReference type="ChEBI" id="CHEBI:15379"/>
        <dbReference type="ChEBI" id="CHEBI:16310"/>
        <dbReference type="ChEBI" id="CHEBI:57783"/>
        <dbReference type="ChEBI" id="CHEBI:58349"/>
        <dbReference type="ChEBI" id="CHEBI:138373"/>
    </reaction>
    <physiologicalReaction direction="left-to-right" evidence="24">
        <dbReference type="Rhea" id="RHEA:54865"/>
    </physiologicalReaction>
</comment>
<dbReference type="InterPro" id="IPR000960">
    <property type="entry name" value="Flavin_mOase"/>
</dbReference>
<evidence type="ECO:0000256" key="5">
    <source>
        <dbReference type="ARBA" id="ARBA00012698"/>
    </source>
</evidence>
<keyword evidence="17" id="KW-0472">Membrane</keyword>
<evidence type="ECO:0000256" key="31">
    <source>
        <dbReference type="ARBA" id="ARBA00049475"/>
    </source>
</evidence>
<proteinExistence type="inferred from homology"/>
<dbReference type="EMBL" id="FOAW01000002">
    <property type="protein sequence ID" value="SEK57885.1"/>
    <property type="molecule type" value="Genomic_DNA"/>
</dbReference>
<evidence type="ECO:0000256" key="25">
    <source>
        <dbReference type="ARBA" id="ARBA00047864"/>
    </source>
</evidence>
<evidence type="ECO:0000256" key="7">
    <source>
        <dbReference type="ARBA" id="ARBA00022481"/>
    </source>
</evidence>
<evidence type="ECO:0000256" key="21">
    <source>
        <dbReference type="ARBA" id="ARBA00045722"/>
    </source>
</evidence>
<evidence type="ECO:0000256" key="38">
    <source>
        <dbReference type="ARBA" id="ARBA00066870"/>
    </source>
</evidence>
<keyword evidence="12" id="KW-0492">Microsome</keyword>
<evidence type="ECO:0000256" key="32">
    <source>
        <dbReference type="ARBA" id="ARBA00050194"/>
    </source>
</evidence>
<evidence type="ECO:0000256" key="23">
    <source>
        <dbReference type="ARBA" id="ARBA00047574"/>
    </source>
</evidence>
<evidence type="ECO:0000256" key="16">
    <source>
        <dbReference type="ARBA" id="ARBA00023098"/>
    </source>
</evidence>
<evidence type="ECO:0000256" key="37">
    <source>
        <dbReference type="ARBA" id="ARBA00052260"/>
    </source>
</evidence>
<comment type="catalytic activity">
    <reaction evidence="31">
        <text>octan-3-one + NADPH + O2 + H(+) = pentyl propanoate + NADP(+) + H2O</text>
        <dbReference type="Rhea" id="RHEA:54840"/>
        <dbReference type="ChEBI" id="CHEBI:15377"/>
        <dbReference type="ChEBI" id="CHEBI:15378"/>
        <dbReference type="ChEBI" id="CHEBI:15379"/>
        <dbReference type="ChEBI" id="CHEBI:57783"/>
        <dbReference type="ChEBI" id="CHEBI:58349"/>
        <dbReference type="ChEBI" id="CHEBI:80946"/>
        <dbReference type="ChEBI" id="CHEBI:87373"/>
    </reaction>
    <physiologicalReaction direction="left-to-right" evidence="31">
        <dbReference type="Rhea" id="RHEA:54841"/>
    </physiologicalReaction>
</comment>
<dbReference type="SUPFAM" id="SSF51905">
    <property type="entry name" value="FAD/NAD(P)-binding domain"/>
    <property type="match status" value="3"/>
</dbReference>
<dbReference type="PRINTS" id="PR01125">
    <property type="entry name" value="FMOXYGENASE5"/>
</dbReference>
<evidence type="ECO:0000256" key="17">
    <source>
        <dbReference type="ARBA" id="ARBA00023136"/>
    </source>
</evidence>
<comment type="catalytic activity">
    <reaction evidence="35">
        <text>3,4-dihydroxybenzoate + bromide + NADPH + O2 + 2 H(+) = 3-bromo-4,5-dihydroxybenzoate + NADP(+) + 2 H2O</text>
        <dbReference type="Rhea" id="RHEA:56372"/>
        <dbReference type="ChEBI" id="CHEBI:15377"/>
        <dbReference type="ChEBI" id="CHEBI:15378"/>
        <dbReference type="ChEBI" id="CHEBI:15379"/>
        <dbReference type="ChEBI" id="CHEBI:15858"/>
        <dbReference type="ChEBI" id="CHEBI:36241"/>
        <dbReference type="ChEBI" id="CHEBI:57783"/>
        <dbReference type="ChEBI" id="CHEBI:58349"/>
        <dbReference type="ChEBI" id="CHEBI:140211"/>
    </reaction>
    <physiologicalReaction direction="left-to-right" evidence="35">
        <dbReference type="Rhea" id="RHEA:56373"/>
    </physiologicalReaction>
</comment>
<evidence type="ECO:0000256" key="13">
    <source>
        <dbReference type="ARBA" id="ARBA00022857"/>
    </source>
</evidence>
<dbReference type="InterPro" id="IPR020946">
    <property type="entry name" value="Flavin_mOase-like"/>
</dbReference>
<comment type="catalytic activity">
    <reaction evidence="36">
        <text>3,4-dihydroxybenzoate + 2 bromide + 2 NADPH + 2 O2 + 5 H(+) = 3,5-dibromobenzene-1,2-diol + CO2 + 2 NADP(+) + 4 H2O</text>
        <dbReference type="Rhea" id="RHEA:56368"/>
        <dbReference type="ChEBI" id="CHEBI:15377"/>
        <dbReference type="ChEBI" id="CHEBI:15378"/>
        <dbReference type="ChEBI" id="CHEBI:15379"/>
        <dbReference type="ChEBI" id="CHEBI:15858"/>
        <dbReference type="ChEBI" id="CHEBI:16526"/>
        <dbReference type="ChEBI" id="CHEBI:36241"/>
        <dbReference type="ChEBI" id="CHEBI:57783"/>
        <dbReference type="ChEBI" id="CHEBI:58349"/>
        <dbReference type="ChEBI" id="CHEBI:140214"/>
        <dbReference type="EC" id="1.14.19.55"/>
    </reaction>
    <physiologicalReaction direction="left-to-right" evidence="36">
        <dbReference type="Rhea" id="RHEA:56369"/>
    </physiologicalReaction>
</comment>
<comment type="catalytic activity">
    <reaction evidence="34">
        <text>bromide + 4-hydroxybenzoate + NADPH + O2 + 2 H(+) = 3-bromo-4-hydroxybenzoate + NADP(+) + 2 H2O</text>
        <dbReference type="Rhea" id="RHEA:56352"/>
        <dbReference type="ChEBI" id="CHEBI:15377"/>
        <dbReference type="ChEBI" id="CHEBI:15378"/>
        <dbReference type="ChEBI" id="CHEBI:15379"/>
        <dbReference type="ChEBI" id="CHEBI:15858"/>
        <dbReference type="ChEBI" id="CHEBI:17879"/>
        <dbReference type="ChEBI" id="CHEBI:57783"/>
        <dbReference type="ChEBI" id="CHEBI:58349"/>
        <dbReference type="ChEBI" id="CHEBI:140203"/>
    </reaction>
    <physiologicalReaction direction="left-to-right" evidence="34">
        <dbReference type="Rhea" id="RHEA:56353"/>
    </physiologicalReaction>
</comment>
<dbReference type="GO" id="GO:0006629">
    <property type="term" value="P:lipid metabolic process"/>
    <property type="evidence" value="ECO:0007669"/>
    <property type="project" value="UniProtKB-KW"/>
</dbReference>
<keyword evidence="14" id="KW-1133">Transmembrane helix</keyword>
<dbReference type="InterPro" id="IPR002257">
    <property type="entry name" value="Flavin_mOase_5"/>
</dbReference>
<comment type="catalytic activity">
    <reaction evidence="28">
        <text>(2E)-geranial + NADPH + O2 + H(+) = (1E)-2,6-dimethylhepta-1,5-dien-1-yl formate + NADP(+) + H2O</text>
        <dbReference type="Rhea" id="RHEA:54860"/>
        <dbReference type="ChEBI" id="CHEBI:15377"/>
        <dbReference type="ChEBI" id="CHEBI:15378"/>
        <dbReference type="ChEBI" id="CHEBI:15379"/>
        <dbReference type="ChEBI" id="CHEBI:16980"/>
        <dbReference type="ChEBI" id="CHEBI:57783"/>
        <dbReference type="ChEBI" id="CHEBI:58349"/>
        <dbReference type="ChEBI" id="CHEBI:138375"/>
    </reaction>
    <physiologicalReaction direction="left-to-right" evidence="28">
        <dbReference type="Rhea" id="RHEA:54861"/>
    </physiologicalReaction>
</comment>
<evidence type="ECO:0000256" key="14">
    <source>
        <dbReference type="ARBA" id="ARBA00022989"/>
    </source>
</evidence>
<evidence type="ECO:0000256" key="39">
    <source>
        <dbReference type="ARBA" id="ARBA00069832"/>
    </source>
</evidence>
<keyword evidence="10" id="KW-0812">Transmembrane</keyword>
<dbReference type="AlphaFoldDB" id="A0A1H7IB99"/>
<reference evidence="41" key="1">
    <citation type="submission" date="2016-10" db="EMBL/GenBank/DDBJ databases">
        <authorList>
            <person name="Varghese N."/>
            <person name="Submissions S."/>
        </authorList>
    </citation>
    <scope>NUCLEOTIDE SEQUENCE [LARGE SCALE GENOMIC DNA]</scope>
    <source>
        <strain evidence="41">DSM 44675</strain>
    </source>
</reference>
<dbReference type="InterPro" id="IPR050346">
    <property type="entry name" value="FMO-like"/>
</dbReference>
<evidence type="ECO:0000256" key="9">
    <source>
        <dbReference type="ARBA" id="ARBA00022630"/>
    </source>
</evidence>
<comment type="catalytic activity">
    <reaction evidence="37">
        <text>2 bromide + 4-hydroxybenzoate + 2 NADPH + 2 O2 + 5 H(+) = 2,4-dibromophenol + CO2 + 2 NADP(+) + 4 H2O</text>
        <dbReference type="Rhea" id="RHEA:56348"/>
        <dbReference type="ChEBI" id="CHEBI:15377"/>
        <dbReference type="ChEBI" id="CHEBI:15378"/>
        <dbReference type="ChEBI" id="CHEBI:15379"/>
        <dbReference type="ChEBI" id="CHEBI:15858"/>
        <dbReference type="ChEBI" id="CHEBI:16526"/>
        <dbReference type="ChEBI" id="CHEBI:17879"/>
        <dbReference type="ChEBI" id="CHEBI:34238"/>
        <dbReference type="ChEBI" id="CHEBI:57783"/>
        <dbReference type="ChEBI" id="CHEBI:58349"/>
        <dbReference type="EC" id="1.14.19.55"/>
    </reaction>
    <physiologicalReaction direction="left-to-right" evidence="37">
        <dbReference type="Rhea" id="RHEA:56349"/>
    </physiologicalReaction>
</comment>
<evidence type="ECO:0000256" key="27">
    <source>
        <dbReference type="ARBA" id="ARBA00048459"/>
    </source>
</evidence>
<evidence type="ECO:0000256" key="20">
    <source>
        <dbReference type="ARBA" id="ARBA00033301"/>
    </source>
</evidence>
<evidence type="ECO:0000313" key="41">
    <source>
        <dbReference type="Proteomes" id="UP000198677"/>
    </source>
</evidence>
<keyword evidence="15" id="KW-0560">Oxidoreductase</keyword>
<dbReference type="GO" id="GO:0016174">
    <property type="term" value="F:NAD(P)H oxidase H2O2-forming activity"/>
    <property type="evidence" value="ECO:0007669"/>
    <property type="project" value="UniProtKB-EC"/>
</dbReference>
<keyword evidence="7" id="KW-0488">Methylation</keyword>
<evidence type="ECO:0000256" key="8">
    <source>
        <dbReference type="ARBA" id="ARBA00022553"/>
    </source>
</evidence>
<dbReference type="EC" id="1.6.3.1" evidence="5"/>
<sequence length="452" mass="50681">MGTSAPSTCVIGAGLSGLVATKALRERGLPVETFEMSDRVGGNWAFKNPNRRSSAYRSLHIDTSKERLGFSDFPMPEDYPDFPSHEQVHAYFESYVDRFRLAESIRFRTEVRHARRLEGGGWELELSGGDRRRCDALIVANGHHWDPRWPEPAFPGEFAGRQIHSHEYIDPTEPIDMRGKRILVVGIGNSAVDIASELSRRDLAEKAFISTRRGAYVIPKYVFGRPVDTIMRTMPRVPLGLQKSLARGLMRITVGRMENYGLPTPDHKLLEAHPTVSSELLVRLGSGDLAAKPDIRRLDGTEVEFTDGSRERVDVIIYATGYKITFPFFDEEFISAPDNRLPLFKRMIKPGVDDLIMIGFAQAIPTLFPFCERQARWAAAYLAGDYALPDTASMEAIIRADEKRDLKHFVKSKRHTMQVDTAVYEWGLDAEESAGRARAAAGTGRRLAPGND</sequence>
<gene>
    <name evidence="40" type="ORF">SAMN05444583_102335</name>
</gene>
<dbReference type="PRINTS" id="PR00370">
    <property type="entry name" value="FMOXYGENASE"/>
</dbReference>
<keyword evidence="41" id="KW-1185">Reference proteome</keyword>
<comment type="catalytic activity">
    <reaction evidence="26">
        <text>hexan-3-one + NADPH + O2 + H(+) = ethyl butanoate + NADP(+) + H2O</text>
        <dbReference type="Rhea" id="RHEA:54844"/>
        <dbReference type="ChEBI" id="CHEBI:15377"/>
        <dbReference type="ChEBI" id="CHEBI:15378"/>
        <dbReference type="ChEBI" id="CHEBI:15379"/>
        <dbReference type="ChEBI" id="CHEBI:57783"/>
        <dbReference type="ChEBI" id="CHEBI:58349"/>
        <dbReference type="ChEBI" id="CHEBI:88764"/>
        <dbReference type="ChEBI" id="CHEBI:89891"/>
    </reaction>
    <physiologicalReaction direction="left-to-right" evidence="26">
        <dbReference type="Rhea" id="RHEA:54845"/>
    </physiologicalReaction>
</comment>
<evidence type="ECO:0000256" key="18">
    <source>
        <dbReference type="ARBA" id="ARBA00029728"/>
    </source>
</evidence>
<comment type="catalytic activity">
    <reaction evidence="22">
        <text>hexan-3-one + NADPH + O2 + H(+) = propyl propanoate + NADP(+) + H2O</text>
        <dbReference type="Rhea" id="RHEA:54848"/>
        <dbReference type="ChEBI" id="CHEBI:15377"/>
        <dbReference type="ChEBI" id="CHEBI:15378"/>
        <dbReference type="ChEBI" id="CHEBI:15379"/>
        <dbReference type="ChEBI" id="CHEBI:57783"/>
        <dbReference type="ChEBI" id="CHEBI:58349"/>
        <dbReference type="ChEBI" id="CHEBI:89828"/>
        <dbReference type="ChEBI" id="CHEBI:89891"/>
    </reaction>
    <physiologicalReaction direction="left-to-right" evidence="22">
        <dbReference type="Rhea" id="RHEA:54849"/>
    </physiologicalReaction>
</comment>
<evidence type="ECO:0000313" key="40">
    <source>
        <dbReference type="EMBL" id="SEK57885.1"/>
    </source>
</evidence>
<keyword evidence="16" id="KW-0443">Lipid metabolism</keyword>
<evidence type="ECO:0000256" key="3">
    <source>
        <dbReference type="ARBA" id="ARBA00009183"/>
    </source>
</evidence>
<evidence type="ECO:0000256" key="12">
    <source>
        <dbReference type="ARBA" id="ARBA00022848"/>
    </source>
</evidence>
<keyword evidence="11" id="KW-0274">FAD</keyword>
<dbReference type="GO" id="GO:0050661">
    <property type="term" value="F:NADP binding"/>
    <property type="evidence" value="ECO:0007669"/>
    <property type="project" value="InterPro"/>
</dbReference>
<dbReference type="PANTHER" id="PTHR23023">
    <property type="entry name" value="DIMETHYLANILINE MONOOXYGENASE"/>
    <property type="match status" value="1"/>
</dbReference>
<dbReference type="EC" id="1.14.19.55" evidence="38"/>
<dbReference type="RefSeq" id="WP_072751215.1">
    <property type="nucleotide sequence ID" value="NZ_FOAW01000002.1"/>
</dbReference>
<comment type="catalytic activity">
    <reaction evidence="27">
        <text>octan-3-one + NADPH + O2 + H(+) = ethyl hexanoate + NADP(+) + H2O</text>
        <dbReference type="Rhea" id="RHEA:54856"/>
        <dbReference type="ChEBI" id="CHEBI:15377"/>
        <dbReference type="ChEBI" id="CHEBI:15378"/>
        <dbReference type="ChEBI" id="CHEBI:15379"/>
        <dbReference type="ChEBI" id="CHEBI:57783"/>
        <dbReference type="ChEBI" id="CHEBI:58349"/>
        <dbReference type="ChEBI" id="CHEBI:80946"/>
        <dbReference type="ChEBI" id="CHEBI:86055"/>
    </reaction>
    <physiologicalReaction direction="left-to-right" evidence="27">
        <dbReference type="Rhea" id="RHEA:54857"/>
    </physiologicalReaction>
</comment>
<evidence type="ECO:0000256" key="35">
    <source>
        <dbReference type="ARBA" id="ARBA00051726"/>
    </source>
</evidence>
<comment type="catalytic activity">
    <reaction evidence="32">
        <text>3-bromo-4-hydroxybenzoate + bromide + NADPH + O2 + 3 H(+) = 2,4-dibromophenol + CO2 + NADP(+) + 2 H2O</text>
        <dbReference type="Rhea" id="RHEA:56356"/>
        <dbReference type="ChEBI" id="CHEBI:15377"/>
        <dbReference type="ChEBI" id="CHEBI:15378"/>
        <dbReference type="ChEBI" id="CHEBI:15379"/>
        <dbReference type="ChEBI" id="CHEBI:15858"/>
        <dbReference type="ChEBI" id="CHEBI:16526"/>
        <dbReference type="ChEBI" id="CHEBI:34238"/>
        <dbReference type="ChEBI" id="CHEBI:57783"/>
        <dbReference type="ChEBI" id="CHEBI:58349"/>
        <dbReference type="ChEBI" id="CHEBI:140203"/>
    </reaction>
    <physiologicalReaction direction="left-to-right" evidence="32">
        <dbReference type="Rhea" id="RHEA:56357"/>
    </physiologicalReaction>
</comment>
<accession>A0A1H7IB99</accession>
<comment type="function">
    <text evidence="21">Acts as a Baeyer-Villiger monooxygenase on a broad range of substrates. Catalyzes the insertion of an oxygen atom into a carbon-carbon bond adjacent to a carbonyl, which converts ketones to esters. Active on diverse carbonyl compounds, whereas soft nucleophiles are mostly non- or poorly reactive. In contrast with other forms of FMO it is non- or poorly active on 'classical' substrates such as drugs, pesticides, and dietary components containing soft nucleophilic heteroatoms. Able to oxidize drug molecules bearing a carbonyl group on an aliphatic chain, such as nabumetone and pentoxifylline. Also, in the absence of substrates, shows slow but yet significant NADPH oxidase activity. Acts as a positive modulator of cholesterol biosynthesis as well as glucose homeostasis, promoting metabolic aging via pleiotropic effects.</text>
</comment>
<dbReference type="GO" id="GO:0004499">
    <property type="term" value="F:N,N-dimethylaniline monooxygenase activity"/>
    <property type="evidence" value="ECO:0007669"/>
    <property type="project" value="InterPro"/>
</dbReference>
<comment type="catalytic activity">
    <reaction evidence="29">
        <text>heptan-4-one + NADPH + O2 + H(+) = propyl butanoate + NADP(+) + H2O</text>
        <dbReference type="Rhea" id="RHEA:54852"/>
        <dbReference type="ChEBI" id="CHEBI:15377"/>
        <dbReference type="ChEBI" id="CHEBI:15378"/>
        <dbReference type="ChEBI" id="CHEBI:15379"/>
        <dbReference type="ChEBI" id="CHEBI:57783"/>
        <dbReference type="ChEBI" id="CHEBI:58349"/>
        <dbReference type="ChEBI" id="CHEBI:89484"/>
        <dbReference type="ChEBI" id="CHEBI:89719"/>
    </reaction>
    <physiologicalReaction direction="left-to-right" evidence="29">
        <dbReference type="Rhea" id="RHEA:54853"/>
    </physiologicalReaction>
</comment>
<organism evidence="40 41">
    <name type="scientific">Rhodococcus maanshanensis</name>
    <dbReference type="NCBI Taxonomy" id="183556"/>
    <lineage>
        <taxon>Bacteria</taxon>
        <taxon>Bacillati</taxon>
        <taxon>Actinomycetota</taxon>
        <taxon>Actinomycetes</taxon>
        <taxon>Mycobacteriales</taxon>
        <taxon>Nocardiaceae</taxon>
        <taxon>Rhodococcus</taxon>
    </lineage>
</organism>
<dbReference type="Proteomes" id="UP000198677">
    <property type="component" value="Unassembled WGS sequence"/>
</dbReference>
<keyword evidence="12" id="KW-0256">Endoplasmic reticulum</keyword>
<comment type="subcellular location">
    <subcellularLocation>
        <location evidence="2">Microsome membrane</location>
    </subcellularLocation>
</comment>
<evidence type="ECO:0000256" key="11">
    <source>
        <dbReference type="ARBA" id="ARBA00022827"/>
    </source>
</evidence>
<name>A0A1H7IB99_9NOCA</name>
<evidence type="ECO:0000256" key="15">
    <source>
        <dbReference type="ARBA" id="ARBA00023002"/>
    </source>
</evidence>
<comment type="catalytic activity">
    <reaction evidence="30">
        <text>N,N-dimethylaniline + NADPH + O2 + H(+) = N,N-dimethylaniline N-oxide + NADP(+) + H2O</text>
        <dbReference type="Rhea" id="RHEA:24468"/>
        <dbReference type="ChEBI" id="CHEBI:15377"/>
        <dbReference type="ChEBI" id="CHEBI:15378"/>
        <dbReference type="ChEBI" id="CHEBI:15379"/>
        <dbReference type="ChEBI" id="CHEBI:16269"/>
        <dbReference type="ChEBI" id="CHEBI:17735"/>
        <dbReference type="ChEBI" id="CHEBI:57783"/>
        <dbReference type="ChEBI" id="CHEBI:58349"/>
        <dbReference type="EC" id="1.14.13.8"/>
    </reaction>
    <physiologicalReaction direction="left-to-right" evidence="30">
        <dbReference type="Rhea" id="RHEA:24469"/>
    </physiologicalReaction>
</comment>
<evidence type="ECO:0000256" key="33">
    <source>
        <dbReference type="ARBA" id="ARBA00050583"/>
    </source>
</evidence>
<evidence type="ECO:0000256" key="30">
    <source>
        <dbReference type="ARBA" id="ARBA00049443"/>
    </source>
</evidence>
<evidence type="ECO:0000256" key="22">
    <source>
        <dbReference type="ARBA" id="ARBA00047426"/>
    </source>
</evidence>
<dbReference type="Pfam" id="PF00743">
    <property type="entry name" value="FMO-like"/>
    <property type="match status" value="1"/>
</dbReference>
<dbReference type="PIRSF" id="PIRSF000332">
    <property type="entry name" value="FMO"/>
    <property type="match status" value="1"/>
</dbReference>
<comment type="similarity">
    <text evidence="3">Belongs to the FMO family.</text>
</comment>